<organism evidence="1">
    <name type="scientific">Anguilla anguilla</name>
    <name type="common">European freshwater eel</name>
    <name type="synonym">Muraena anguilla</name>
    <dbReference type="NCBI Taxonomy" id="7936"/>
    <lineage>
        <taxon>Eukaryota</taxon>
        <taxon>Metazoa</taxon>
        <taxon>Chordata</taxon>
        <taxon>Craniata</taxon>
        <taxon>Vertebrata</taxon>
        <taxon>Euteleostomi</taxon>
        <taxon>Actinopterygii</taxon>
        <taxon>Neopterygii</taxon>
        <taxon>Teleostei</taxon>
        <taxon>Anguilliformes</taxon>
        <taxon>Anguillidae</taxon>
        <taxon>Anguilla</taxon>
    </lineage>
</organism>
<dbReference type="EMBL" id="GBXM01098244">
    <property type="protein sequence ID" value="JAH10333.1"/>
    <property type="molecule type" value="Transcribed_RNA"/>
</dbReference>
<reference evidence="1" key="1">
    <citation type="submission" date="2014-11" db="EMBL/GenBank/DDBJ databases">
        <authorList>
            <person name="Amaro Gonzalez C."/>
        </authorList>
    </citation>
    <scope>NUCLEOTIDE SEQUENCE</scope>
</reference>
<protein>
    <submittedName>
        <fullName evidence="1">Uncharacterized protein</fullName>
    </submittedName>
</protein>
<name>A0A0E9Q2K9_ANGAN</name>
<reference evidence="1" key="2">
    <citation type="journal article" date="2015" name="Fish Shellfish Immunol.">
        <title>Early steps in the European eel (Anguilla anguilla)-Vibrio vulnificus interaction in the gills: Role of the RtxA13 toxin.</title>
        <authorList>
            <person name="Callol A."/>
            <person name="Pajuelo D."/>
            <person name="Ebbesson L."/>
            <person name="Teles M."/>
            <person name="MacKenzie S."/>
            <person name="Amaro C."/>
        </authorList>
    </citation>
    <scope>NUCLEOTIDE SEQUENCE</scope>
</reference>
<dbReference type="AlphaFoldDB" id="A0A0E9Q2K9"/>
<proteinExistence type="predicted"/>
<accession>A0A0E9Q2K9</accession>
<sequence>MVFIVLCIKMCTVNKQSFLLANLINVR</sequence>
<evidence type="ECO:0000313" key="1">
    <source>
        <dbReference type="EMBL" id="JAH10333.1"/>
    </source>
</evidence>